<comment type="caution">
    <text evidence="1">The sequence shown here is derived from an EMBL/GenBank/DDBJ whole genome shotgun (WGS) entry which is preliminary data.</text>
</comment>
<proteinExistence type="predicted"/>
<protein>
    <submittedName>
        <fullName evidence="1">Uncharacterized protein</fullName>
    </submittedName>
</protein>
<sequence>MPPLVEADLALAGAGAGNDHADALLAQILAQPVGIVALVGDEPAHATGRLVQHGGGGLHVAGVAGRRR</sequence>
<accession>A0A0J6SMG2</accession>
<gene>
    <name evidence="1" type="ORF">VP06_13795</name>
</gene>
<dbReference type="Proteomes" id="UP000035929">
    <property type="component" value="Unassembled WGS sequence"/>
</dbReference>
<reference evidence="1 2" key="1">
    <citation type="submission" date="2015-03" db="EMBL/GenBank/DDBJ databases">
        <title>Genome sequencing of Methylobacterium aquaticum DSM16371 type strain.</title>
        <authorList>
            <person name="Chaudhry V."/>
            <person name="Patil P.B."/>
        </authorList>
    </citation>
    <scope>NUCLEOTIDE SEQUENCE [LARGE SCALE GENOMIC DNA]</scope>
    <source>
        <strain evidence="1 2">DSM 16371</strain>
    </source>
</reference>
<dbReference type="AlphaFoldDB" id="A0A0J6SMG2"/>
<dbReference type="EMBL" id="LABX01000102">
    <property type="protein sequence ID" value="KMO34568.1"/>
    <property type="molecule type" value="Genomic_DNA"/>
</dbReference>
<organism evidence="1 2">
    <name type="scientific">Methylobacterium aquaticum</name>
    <dbReference type="NCBI Taxonomy" id="270351"/>
    <lineage>
        <taxon>Bacteria</taxon>
        <taxon>Pseudomonadati</taxon>
        <taxon>Pseudomonadota</taxon>
        <taxon>Alphaproteobacteria</taxon>
        <taxon>Hyphomicrobiales</taxon>
        <taxon>Methylobacteriaceae</taxon>
        <taxon>Methylobacterium</taxon>
    </lineage>
</organism>
<evidence type="ECO:0000313" key="1">
    <source>
        <dbReference type="EMBL" id="KMO34568.1"/>
    </source>
</evidence>
<name>A0A0J6SMG2_9HYPH</name>
<evidence type="ECO:0000313" key="2">
    <source>
        <dbReference type="Proteomes" id="UP000035929"/>
    </source>
</evidence>